<evidence type="ECO:0000313" key="3">
    <source>
        <dbReference type="Proteomes" id="UP000663870"/>
    </source>
</evidence>
<dbReference type="Proteomes" id="UP000663854">
    <property type="component" value="Unassembled WGS sequence"/>
</dbReference>
<reference evidence="2" key="1">
    <citation type="submission" date="2021-02" db="EMBL/GenBank/DDBJ databases">
        <authorList>
            <person name="Nowell W R."/>
        </authorList>
    </citation>
    <scope>NUCLEOTIDE SEQUENCE</scope>
</reference>
<organism evidence="2 3">
    <name type="scientific">Rotaria sordida</name>
    <dbReference type="NCBI Taxonomy" id="392033"/>
    <lineage>
        <taxon>Eukaryota</taxon>
        <taxon>Metazoa</taxon>
        <taxon>Spiralia</taxon>
        <taxon>Gnathifera</taxon>
        <taxon>Rotifera</taxon>
        <taxon>Eurotatoria</taxon>
        <taxon>Bdelloidea</taxon>
        <taxon>Philodinida</taxon>
        <taxon>Philodinidae</taxon>
        <taxon>Rotaria</taxon>
    </lineage>
</organism>
<proteinExistence type="predicted"/>
<dbReference type="EMBL" id="CAJNOL010014025">
    <property type="protein sequence ID" value="CAF1666171.1"/>
    <property type="molecule type" value="Genomic_DNA"/>
</dbReference>
<evidence type="ECO:0000313" key="1">
    <source>
        <dbReference type="EMBL" id="CAF1532526.1"/>
    </source>
</evidence>
<accession>A0A816FU09</accession>
<gene>
    <name evidence="2" type="ORF">JXQ802_LOCUS56837</name>
    <name evidence="1" type="ORF">PYM288_LOCUS40257</name>
</gene>
<protein>
    <submittedName>
        <fullName evidence="2">Uncharacterized protein</fullName>
    </submittedName>
</protein>
<dbReference type="AlphaFoldDB" id="A0A816FU09"/>
<comment type="caution">
    <text evidence="2">The sequence shown here is derived from an EMBL/GenBank/DDBJ whole genome shotgun (WGS) entry which is preliminary data.</text>
</comment>
<dbReference type="EMBL" id="CAJNOH010012155">
    <property type="protein sequence ID" value="CAF1532526.1"/>
    <property type="molecule type" value="Genomic_DNA"/>
</dbReference>
<sequence length="93" mass="10822">MAISTASLHISPRQQPLILHARTSPPDEQAAILLLRIFGRYYLNVHITPILYRPINTQSDNDLLIEQWILFRNYSNIRANIFSFLLIMKSTNK</sequence>
<dbReference type="Proteomes" id="UP000663870">
    <property type="component" value="Unassembled WGS sequence"/>
</dbReference>
<name>A0A816FU09_9BILA</name>
<evidence type="ECO:0000313" key="2">
    <source>
        <dbReference type="EMBL" id="CAF1666171.1"/>
    </source>
</evidence>
<keyword evidence="3" id="KW-1185">Reference proteome</keyword>